<dbReference type="InterPro" id="IPR036390">
    <property type="entry name" value="WH_DNA-bd_sf"/>
</dbReference>
<dbReference type="PANTHER" id="PTHR18964">
    <property type="entry name" value="ROK (REPRESSOR, ORF, KINASE) FAMILY"/>
    <property type="match status" value="1"/>
</dbReference>
<dbReference type="InterPro" id="IPR049874">
    <property type="entry name" value="ROK_cs"/>
</dbReference>
<accession>A0A1N6NJQ6</accession>
<keyword evidence="3" id="KW-0808">Transferase</keyword>
<name>A0A1N6NJQ6_9SPIO</name>
<dbReference type="Pfam" id="PF00480">
    <property type="entry name" value="ROK"/>
    <property type="match status" value="1"/>
</dbReference>
<dbReference type="AlphaFoldDB" id="A0A1N6NJQ6"/>
<dbReference type="InterPro" id="IPR036388">
    <property type="entry name" value="WH-like_DNA-bd_sf"/>
</dbReference>
<dbReference type="RefSeq" id="WP_076487504.1">
    <property type="nucleotide sequence ID" value="NZ_FTMS01000001.1"/>
</dbReference>
<protein>
    <submittedName>
        <fullName evidence="3">ROK family protein (Putative glucokinase)</fullName>
    </submittedName>
</protein>
<keyword evidence="3" id="KW-0418">Kinase</keyword>
<evidence type="ECO:0000256" key="1">
    <source>
        <dbReference type="ARBA" id="ARBA00006479"/>
    </source>
</evidence>
<gene>
    <name evidence="3" type="ORF">SAMN05920897_101291</name>
</gene>
<dbReference type="EMBL" id="FTMS01000001">
    <property type="protein sequence ID" value="SIP92325.1"/>
    <property type="molecule type" value="Genomic_DNA"/>
</dbReference>
<evidence type="ECO:0000313" key="3">
    <source>
        <dbReference type="EMBL" id="SIP92325.1"/>
    </source>
</evidence>
<dbReference type="SUPFAM" id="SSF53067">
    <property type="entry name" value="Actin-like ATPase domain"/>
    <property type="match status" value="1"/>
</dbReference>
<sequence length="411" mass="44436">MRSLYYQTPSAVALIFHIIRTEGPVNRTDIVNRTGLSKSTVSLQINRLLSRGLIREESPGTGEKARRKLRLELAADSGCVVGVLLGIHALTINIFNIAMTTLVEGSWEMTSVIEPEPTNRFIMEKIEELLQKATIPRDKLWGIGIGFPFPVDFRKGTSDSPPNLPLWNQYPLRKVYEEHFGCPVLIDNDVNVMALGEGFSGAAQEEKDFIFVKVGTGIGSGLILDGKIYRGSKGCAGDIGHIGIDGETRLCHCGNQGCLEAIAAAPAIASKGLEAAMTGESPLLENILQSKSRITSRDVGDCAQRGDMASIRIIQESGRKIGSVLAKLVNFANPGAVYIGGGVANSGNLFLSSIRESIVKRSPHLATIDLSIRFSELMARSGPSGAGILIIDELFSFARFQETLDRRLPAE</sequence>
<dbReference type="PROSITE" id="PS01125">
    <property type="entry name" value="ROK"/>
    <property type="match status" value="1"/>
</dbReference>
<feature type="domain" description="HTH marR-type" evidence="2">
    <location>
        <begin position="8"/>
        <end position="61"/>
    </location>
</feature>
<evidence type="ECO:0000313" key="4">
    <source>
        <dbReference type="Proteomes" id="UP000186400"/>
    </source>
</evidence>
<dbReference type="Proteomes" id="UP000186400">
    <property type="component" value="Unassembled WGS sequence"/>
</dbReference>
<organism evidence="3 4">
    <name type="scientific">Alkalispirochaeta americana</name>
    <dbReference type="NCBI Taxonomy" id="159291"/>
    <lineage>
        <taxon>Bacteria</taxon>
        <taxon>Pseudomonadati</taxon>
        <taxon>Spirochaetota</taxon>
        <taxon>Spirochaetia</taxon>
        <taxon>Spirochaetales</taxon>
        <taxon>Spirochaetaceae</taxon>
        <taxon>Alkalispirochaeta</taxon>
    </lineage>
</organism>
<dbReference type="Gene3D" id="3.30.420.40">
    <property type="match status" value="2"/>
</dbReference>
<dbReference type="InterPro" id="IPR043129">
    <property type="entry name" value="ATPase_NBD"/>
</dbReference>
<comment type="similarity">
    <text evidence="1">Belongs to the ROK (NagC/XylR) family.</text>
</comment>
<dbReference type="PANTHER" id="PTHR18964:SF173">
    <property type="entry name" value="GLUCOKINASE"/>
    <property type="match status" value="1"/>
</dbReference>
<evidence type="ECO:0000259" key="2">
    <source>
        <dbReference type="Pfam" id="PF12802"/>
    </source>
</evidence>
<reference evidence="3 4" key="1">
    <citation type="submission" date="2017-01" db="EMBL/GenBank/DDBJ databases">
        <authorList>
            <person name="Mah S.A."/>
            <person name="Swanson W.J."/>
            <person name="Moy G.W."/>
            <person name="Vacquier V.D."/>
        </authorList>
    </citation>
    <scope>NUCLEOTIDE SEQUENCE [LARGE SCALE GENOMIC DNA]</scope>
    <source>
        <strain evidence="3 4">ASpG1</strain>
    </source>
</reference>
<keyword evidence="4" id="KW-1185">Reference proteome</keyword>
<dbReference type="STRING" id="159291.SAMN05920897_101291"/>
<dbReference type="GO" id="GO:0016301">
    <property type="term" value="F:kinase activity"/>
    <property type="evidence" value="ECO:0007669"/>
    <property type="project" value="UniProtKB-KW"/>
</dbReference>
<dbReference type="InterPro" id="IPR000835">
    <property type="entry name" value="HTH_MarR-typ"/>
</dbReference>
<dbReference type="SUPFAM" id="SSF46785">
    <property type="entry name" value="Winged helix' DNA-binding domain"/>
    <property type="match status" value="1"/>
</dbReference>
<dbReference type="GO" id="GO:0003700">
    <property type="term" value="F:DNA-binding transcription factor activity"/>
    <property type="evidence" value="ECO:0007669"/>
    <property type="project" value="InterPro"/>
</dbReference>
<dbReference type="OrthoDB" id="366681at2"/>
<dbReference type="Gene3D" id="1.10.10.10">
    <property type="entry name" value="Winged helix-like DNA-binding domain superfamily/Winged helix DNA-binding domain"/>
    <property type="match status" value="1"/>
</dbReference>
<dbReference type="InterPro" id="IPR000600">
    <property type="entry name" value="ROK"/>
</dbReference>
<proteinExistence type="inferred from homology"/>
<dbReference type="Pfam" id="PF12802">
    <property type="entry name" value="MarR_2"/>
    <property type="match status" value="1"/>
</dbReference>